<keyword evidence="6 11" id="KW-0812">Transmembrane</keyword>
<keyword evidence="8 11" id="KW-1133">Transmembrane helix</keyword>
<name>A0A8K0JNT6_9TREE</name>
<feature type="transmembrane region" description="Helical" evidence="11">
    <location>
        <begin position="25"/>
        <end position="43"/>
    </location>
</feature>
<dbReference type="GO" id="GO:0033617">
    <property type="term" value="P:mitochondrial respiratory chain complex IV assembly"/>
    <property type="evidence" value="ECO:0007669"/>
    <property type="project" value="TreeGrafter"/>
</dbReference>
<dbReference type="AlphaFoldDB" id="A0A8K0JNT6"/>
<dbReference type="PANTHER" id="PTHR17130:SF14">
    <property type="entry name" value="CYTOCHROME C OXIDASE ASSEMBLY PROTEIN COX16 HOMOLOG, MITOCHONDRIAL"/>
    <property type="match status" value="1"/>
</dbReference>
<gene>
    <name evidence="12" type="ORF">FFLO_01885</name>
</gene>
<dbReference type="Pfam" id="PF14138">
    <property type="entry name" value="COX16"/>
    <property type="match status" value="1"/>
</dbReference>
<keyword evidence="7" id="KW-0999">Mitochondrion inner membrane</keyword>
<evidence type="ECO:0000256" key="3">
    <source>
        <dbReference type="ARBA" id="ARBA00008370"/>
    </source>
</evidence>
<dbReference type="GO" id="GO:0005743">
    <property type="term" value="C:mitochondrial inner membrane"/>
    <property type="evidence" value="ECO:0007669"/>
    <property type="project" value="UniProtKB-SubCell"/>
</dbReference>
<evidence type="ECO:0000256" key="7">
    <source>
        <dbReference type="ARBA" id="ARBA00022792"/>
    </source>
</evidence>
<evidence type="ECO:0000256" key="5">
    <source>
        <dbReference type="ARBA" id="ARBA00019222"/>
    </source>
</evidence>
<protein>
    <recommendedName>
        <fullName evidence="4">Cytochrome c oxidase assembly protein COX16, mitochondrial</fullName>
    </recommendedName>
    <alternativeName>
        <fullName evidence="5">Cytochrome c oxidase assembly protein cox16, mitochondrial</fullName>
    </alternativeName>
</protein>
<evidence type="ECO:0000313" key="12">
    <source>
        <dbReference type="EMBL" id="KAG7562725.1"/>
    </source>
</evidence>
<evidence type="ECO:0000256" key="10">
    <source>
        <dbReference type="ARBA" id="ARBA00023136"/>
    </source>
</evidence>
<dbReference type="Proteomes" id="UP000812966">
    <property type="component" value="Unassembled WGS sequence"/>
</dbReference>
<dbReference type="InterPro" id="IPR020164">
    <property type="entry name" value="Cyt_c_Oxase_assmbl_COX16"/>
</dbReference>
<comment type="caution">
    <text evidence="12">The sequence shown here is derived from an EMBL/GenBank/DDBJ whole genome shotgun (WGS) entry which is preliminary data.</text>
</comment>
<comment type="function">
    <text evidence="1">Required for the assembly of the mitochondrial respiratory chain complex IV (CIV), also known as cytochrome c oxidase. May participate in merging the COX1 and COX2 assembly lines.</text>
</comment>
<evidence type="ECO:0000256" key="4">
    <source>
        <dbReference type="ARBA" id="ARBA00015368"/>
    </source>
</evidence>
<comment type="subcellular location">
    <subcellularLocation>
        <location evidence="2">Mitochondrion inner membrane</location>
        <topology evidence="2">Single-pass membrane protein</topology>
    </subcellularLocation>
</comment>
<dbReference type="OrthoDB" id="5516033at2759"/>
<evidence type="ECO:0000256" key="6">
    <source>
        <dbReference type="ARBA" id="ARBA00022692"/>
    </source>
</evidence>
<sequence>MFPSQPLNPTPFQKTVASRLRNRPFLYFGVPFLSIVVLASYGLQGFTKTRYDYHDTKVQTITKEDELKMSKGRKKLDLREEYYRLQNLGIGSDEYDIVRVARPAGVPEWGVDATVKSTSSSAANSEPRARLV</sequence>
<evidence type="ECO:0000256" key="9">
    <source>
        <dbReference type="ARBA" id="ARBA00023128"/>
    </source>
</evidence>
<keyword evidence="10 11" id="KW-0472">Membrane</keyword>
<proteinExistence type="inferred from homology"/>
<evidence type="ECO:0000256" key="2">
    <source>
        <dbReference type="ARBA" id="ARBA00004434"/>
    </source>
</evidence>
<keyword evidence="13" id="KW-1185">Reference proteome</keyword>
<keyword evidence="9" id="KW-0496">Mitochondrion</keyword>
<evidence type="ECO:0000313" key="13">
    <source>
        <dbReference type="Proteomes" id="UP000812966"/>
    </source>
</evidence>
<evidence type="ECO:0000256" key="11">
    <source>
        <dbReference type="SAM" id="Phobius"/>
    </source>
</evidence>
<dbReference type="EMBL" id="JABELV010000027">
    <property type="protein sequence ID" value="KAG7562725.1"/>
    <property type="molecule type" value="Genomic_DNA"/>
</dbReference>
<accession>A0A8K0JNT6</accession>
<comment type="similarity">
    <text evidence="3">Belongs to the COX16 family.</text>
</comment>
<reference evidence="12" key="1">
    <citation type="submission" date="2020-04" db="EMBL/GenBank/DDBJ databases">
        <title>Analysis of mating type loci in Filobasidium floriforme.</title>
        <authorList>
            <person name="Nowrousian M."/>
        </authorList>
    </citation>
    <scope>NUCLEOTIDE SEQUENCE</scope>
    <source>
        <strain evidence="12">CBS 6242</strain>
    </source>
</reference>
<evidence type="ECO:0000256" key="1">
    <source>
        <dbReference type="ARBA" id="ARBA00002490"/>
    </source>
</evidence>
<evidence type="ECO:0000256" key="8">
    <source>
        <dbReference type="ARBA" id="ARBA00022989"/>
    </source>
</evidence>
<dbReference type="PANTHER" id="PTHR17130">
    <property type="entry name" value="MITOCHONDRIAL OUTER MEMBRANE PROTEIN 25"/>
    <property type="match status" value="1"/>
</dbReference>
<organism evidence="12 13">
    <name type="scientific">Filobasidium floriforme</name>
    <dbReference type="NCBI Taxonomy" id="5210"/>
    <lineage>
        <taxon>Eukaryota</taxon>
        <taxon>Fungi</taxon>
        <taxon>Dikarya</taxon>
        <taxon>Basidiomycota</taxon>
        <taxon>Agaricomycotina</taxon>
        <taxon>Tremellomycetes</taxon>
        <taxon>Filobasidiales</taxon>
        <taxon>Filobasidiaceae</taxon>
        <taxon>Filobasidium</taxon>
    </lineage>
</organism>